<keyword evidence="2 5" id="KW-0560">Oxidoreductase</keyword>
<dbReference type="PANTHER" id="PTHR43257">
    <property type="entry name" value="PYRUVATE DEHYDROGENASE E1 COMPONENT BETA SUBUNIT"/>
    <property type="match status" value="1"/>
</dbReference>
<organism evidence="5">
    <name type="scientific">bioreactor metagenome</name>
    <dbReference type="NCBI Taxonomy" id="1076179"/>
    <lineage>
        <taxon>unclassified sequences</taxon>
        <taxon>metagenomes</taxon>
        <taxon>ecological metagenomes</taxon>
    </lineage>
</organism>
<comment type="cofactor">
    <cofactor evidence="1">
        <name>thiamine diphosphate</name>
        <dbReference type="ChEBI" id="CHEBI:58937"/>
    </cofactor>
</comment>
<reference evidence="5" key="1">
    <citation type="submission" date="2019-08" db="EMBL/GenBank/DDBJ databases">
        <authorList>
            <person name="Kucharzyk K."/>
            <person name="Murdoch R.W."/>
            <person name="Higgins S."/>
            <person name="Loffler F."/>
        </authorList>
    </citation>
    <scope>NUCLEOTIDE SEQUENCE</scope>
</reference>
<keyword evidence="3" id="KW-0786">Thiamine pyrophosphate</keyword>
<dbReference type="Gene3D" id="3.40.50.920">
    <property type="match status" value="1"/>
</dbReference>
<gene>
    <name evidence="5" type="primary">bkdA2_2</name>
    <name evidence="5" type="ORF">SDC9_103950</name>
</gene>
<dbReference type="InterPro" id="IPR009014">
    <property type="entry name" value="Transketo_C/PFOR_II"/>
</dbReference>
<evidence type="ECO:0000259" key="4">
    <source>
        <dbReference type="Pfam" id="PF02780"/>
    </source>
</evidence>
<dbReference type="EMBL" id="VSSQ01016107">
    <property type="protein sequence ID" value="MPM57129.1"/>
    <property type="molecule type" value="Genomic_DNA"/>
</dbReference>
<proteinExistence type="predicted"/>
<dbReference type="AlphaFoldDB" id="A0A645AVJ1"/>
<comment type="caution">
    <text evidence="5">The sequence shown here is derived from an EMBL/GenBank/DDBJ whole genome shotgun (WGS) entry which is preliminary data.</text>
</comment>
<dbReference type="InterPro" id="IPR033248">
    <property type="entry name" value="Transketolase_C"/>
</dbReference>
<dbReference type="SUPFAM" id="SSF52922">
    <property type="entry name" value="TK C-terminal domain-like"/>
    <property type="match status" value="1"/>
</dbReference>
<dbReference type="EC" id="1.2.4.4" evidence="5"/>
<evidence type="ECO:0000313" key="5">
    <source>
        <dbReference type="EMBL" id="MPM57129.1"/>
    </source>
</evidence>
<dbReference type="PANTHER" id="PTHR43257:SF2">
    <property type="entry name" value="PYRUVATE DEHYDROGENASE E1 COMPONENT SUBUNIT BETA"/>
    <property type="match status" value="1"/>
</dbReference>
<dbReference type="GO" id="GO:0003863">
    <property type="term" value="F:branched-chain 2-oxo acid dehydrogenase activity"/>
    <property type="evidence" value="ECO:0007669"/>
    <property type="project" value="UniProtKB-EC"/>
</dbReference>
<evidence type="ECO:0000256" key="3">
    <source>
        <dbReference type="ARBA" id="ARBA00023052"/>
    </source>
</evidence>
<evidence type="ECO:0000256" key="1">
    <source>
        <dbReference type="ARBA" id="ARBA00001964"/>
    </source>
</evidence>
<sequence length="94" mass="9918">MRSLKPLDEETIVKSVSKTGRVLIAHEAPITGGFGGELAAVIAGSEAFDRLDAPIRRLAGLNTPIPYNRNLEAAAVPQTKDIIAAARALAKEGR</sequence>
<accession>A0A645AVJ1</accession>
<name>A0A645AVJ1_9ZZZZ</name>
<evidence type="ECO:0000256" key="2">
    <source>
        <dbReference type="ARBA" id="ARBA00023002"/>
    </source>
</evidence>
<dbReference type="Pfam" id="PF02780">
    <property type="entry name" value="Transketolase_C"/>
    <property type="match status" value="1"/>
</dbReference>
<feature type="domain" description="Transketolase C-terminal" evidence="4">
    <location>
        <begin position="1"/>
        <end position="82"/>
    </location>
</feature>
<protein>
    <submittedName>
        <fullName evidence="5">2-oxoisovalerate dehydrogenase subunit beta</fullName>
        <ecNumber evidence="5">1.2.4.4</ecNumber>
    </submittedName>
</protein>